<dbReference type="Proteomes" id="UP000235672">
    <property type="component" value="Unassembled WGS sequence"/>
</dbReference>
<dbReference type="OrthoDB" id="3564142at2759"/>
<evidence type="ECO:0008006" key="4">
    <source>
        <dbReference type="Google" id="ProtNLM"/>
    </source>
</evidence>
<evidence type="ECO:0000313" key="3">
    <source>
        <dbReference type="Proteomes" id="UP000235672"/>
    </source>
</evidence>
<proteinExistence type="predicted"/>
<name>A0A2J6PTE1_9HELO</name>
<dbReference type="AlphaFoldDB" id="A0A2J6PTE1"/>
<dbReference type="InterPro" id="IPR021109">
    <property type="entry name" value="Peptidase_aspartic_dom_sf"/>
</dbReference>
<protein>
    <recommendedName>
        <fullName evidence="4">C2H2-type domain-containing protein</fullName>
    </recommendedName>
</protein>
<evidence type="ECO:0000256" key="1">
    <source>
        <dbReference type="SAM" id="MobiDB-lite"/>
    </source>
</evidence>
<keyword evidence="3" id="KW-1185">Reference proteome</keyword>
<gene>
    <name evidence="2" type="ORF">NA56DRAFT_282025</name>
</gene>
<evidence type="ECO:0000313" key="2">
    <source>
        <dbReference type="EMBL" id="PMD17239.1"/>
    </source>
</evidence>
<sequence length="1109" mass="125011">MSMASSIQDLSITSTVSDIGYPAETGSSVYSTPRPLKFDREDDMSMRAEPGERTRYYCTFPTCKVLQKDCKYLHKKCDCPTKRERYWPDSRVDIKRHEEGEKHWPQETYPCLQCFVTDQFGMFFCSCCSAPLVGDHRAHYLQCELARGITRKFSRKDHLLDHLQKQNGLRNMGEHTRTWSLPVDSDWPRQCGFCGDIFDFWEERMAHVSRHFEQGFKIQDWKLPFLDSKDPKPPGLFFSNYRKDEDEDEEDDDDDGFGGGGGGAGRTSRGLASCYGPTSSIPDATAQHGESSSSQQYGTYPGGNYQCQCNVVDDSDPASVLEADIKIFSSKDAKLINATVQFDTGTSDNWISAALVERLTLSIYESPFKAYKTLRGKSIQSSAFVLGVNWTTVDGVKFFMADFQVVTQDASFEVLIGMRFIWSVDKNDSVFNPRSRSQDPSHKQNCQLWRPFKTSLDLETYLNKYVGCQEEFRDQKATWRPFKPNVALERYLNDPADRVQGLSALRQTSSQQRKQERRRDPRTDIKAFLKHGTEVVLPSDFRISFSAQQYIHEHWDDLDHGVLWVNSKIHPDIKSSFLDIAHLVIVRYLDGDSMMTSLLHRWWQNIRHSLCQLPPLDQGSVSNDATNYLLISSQGKALVYASIKNVEPSSKGQGAICEEFGKSTKKSSYAIQSQGASTSTKLQIGKREAQADDAFTGQKNASVDQVDETPRENLLYPSTNAEVRSDFQKSAFAGGVSQILGPLGSLDQIEMMEKGCQSSQSGMPSQVGQANPCISSNLRRVGNIDGSTWQQITQSHSSNARNDDHRDLRHRLLRQQYQTSHVTEAELGDDSAASNDETKYVLHIKVLNLEGSVSELVASVDTGCPQNFIFASALEKIGKVTVYPIPNVRMKLCSNLLNSMEQIVPQHYVLLRLWNESVELNDTVHLKVLELPKCSSGFHIILGQKFLRKHDPMFLAKVIGLNENDPQSTVVRDNWLGTLLKGKTSQKRKIQNKDDDKFREQNFAKAVELYKLSGMGTQQHTASATWTEISSRSQNHSAQTPEYRSGFESQSMNTSSTQFTENTEFSVARLSTASSISSLSSVPAEGGKLERYTGDFAVPQELSQHKYNE</sequence>
<reference evidence="2 3" key="1">
    <citation type="submission" date="2016-05" db="EMBL/GenBank/DDBJ databases">
        <title>A degradative enzymes factory behind the ericoid mycorrhizal symbiosis.</title>
        <authorList>
            <consortium name="DOE Joint Genome Institute"/>
            <person name="Martino E."/>
            <person name="Morin E."/>
            <person name="Grelet G."/>
            <person name="Kuo A."/>
            <person name="Kohler A."/>
            <person name="Daghino S."/>
            <person name="Barry K."/>
            <person name="Choi C."/>
            <person name="Cichocki N."/>
            <person name="Clum A."/>
            <person name="Copeland A."/>
            <person name="Hainaut M."/>
            <person name="Haridas S."/>
            <person name="Labutti K."/>
            <person name="Lindquist E."/>
            <person name="Lipzen A."/>
            <person name="Khouja H.-R."/>
            <person name="Murat C."/>
            <person name="Ohm R."/>
            <person name="Olson A."/>
            <person name="Spatafora J."/>
            <person name="Veneault-Fourrey C."/>
            <person name="Henrissat B."/>
            <person name="Grigoriev I."/>
            <person name="Martin F."/>
            <person name="Perotto S."/>
        </authorList>
    </citation>
    <scope>NUCLEOTIDE SEQUENCE [LARGE SCALE GENOMIC DNA]</scope>
    <source>
        <strain evidence="2 3">UAMH 7357</strain>
    </source>
</reference>
<dbReference type="EMBL" id="KZ613501">
    <property type="protein sequence ID" value="PMD17239.1"/>
    <property type="molecule type" value="Genomic_DNA"/>
</dbReference>
<dbReference type="Gene3D" id="2.40.70.10">
    <property type="entry name" value="Acid Proteases"/>
    <property type="match status" value="1"/>
</dbReference>
<feature type="compositionally biased region" description="Acidic residues" evidence="1">
    <location>
        <begin position="245"/>
        <end position="256"/>
    </location>
</feature>
<feature type="region of interest" description="Disordered" evidence="1">
    <location>
        <begin position="236"/>
        <end position="269"/>
    </location>
</feature>
<organism evidence="2 3">
    <name type="scientific">Hyaloscypha hepaticicola</name>
    <dbReference type="NCBI Taxonomy" id="2082293"/>
    <lineage>
        <taxon>Eukaryota</taxon>
        <taxon>Fungi</taxon>
        <taxon>Dikarya</taxon>
        <taxon>Ascomycota</taxon>
        <taxon>Pezizomycotina</taxon>
        <taxon>Leotiomycetes</taxon>
        <taxon>Helotiales</taxon>
        <taxon>Hyaloscyphaceae</taxon>
        <taxon>Hyaloscypha</taxon>
    </lineage>
</organism>
<feature type="region of interest" description="Disordered" evidence="1">
    <location>
        <begin position="1030"/>
        <end position="1055"/>
    </location>
</feature>
<dbReference type="STRING" id="1745343.A0A2J6PTE1"/>
<accession>A0A2J6PTE1</accession>
<feature type="region of interest" description="Disordered" evidence="1">
    <location>
        <begin position="502"/>
        <end position="521"/>
    </location>
</feature>
<dbReference type="CDD" id="cd00303">
    <property type="entry name" value="retropepsin_like"/>
    <property type="match status" value="1"/>
</dbReference>